<evidence type="ECO:0000259" key="3">
    <source>
        <dbReference type="Pfam" id="PF24879"/>
    </source>
</evidence>
<feature type="domain" description="DUF4132" evidence="1">
    <location>
        <begin position="1293"/>
        <end position="1468"/>
    </location>
</feature>
<evidence type="ECO:0000313" key="4">
    <source>
        <dbReference type="EMBL" id="TGG36448.1"/>
    </source>
</evidence>
<dbReference type="InterPro" id="IPR056639">
    <property type="entry name" value="DUF7737"/>
</dbReference>
<dbReference type="Pfam" id="PF24879">
    <property type="entry name" value="DUF7737"/>
    <property type="match status" value="1"/>
</dbReference>
<dbReference type="Pfam" id="PF13569">
    <property type="entry name" value="DUF4132"/>
    <property type="match status" value="1"/>
</dbReference>
<proteinExistence type="predicted"/>
<gene>
    <name evidence="4" type="ORF">EZ315_11360</name>
</gene>
<accession>A0A4Z0V3I2</accession>
<dbReference type="RefSeq" id="WP_135472185.1">
    <property type="nucleotide sequence ID" value="NZ_CASJDB010000013.1"/>
</dbReference>
<dbReference type="InterPro" id="IPR025406">
    <property type="entry name" value="DUF4132"/>
</dbReference>
<organism evidence="4 5">
    <name type="scientific">Duncaniella freteri</name>
    <dbReference type="NCBI Taxonomy" id="2530391"/>
    <lineage>
        <taxon>Bacteria</taxon>
        <taxon>Pseudomonadati</taxon>
        <taxon>Bacteroidota</taxon>
        <taxon>Bacteroidia</taxon>
        <taxon>Bacteroidales</taxon>
        <taxon>Muribaculaceae</taxon>
        <taxon>Duncaniella</taxon>
    </lineage>
</organism>
<sequence>MKISWYGIVNDLCGAYVDKLVEGLDKAKGLTCEAREIINCYLLELNYEYHGNANFEAMVEKYAEEHGISNVAELFDGKLKPVAEYLIGREWSDLLQRYMRIESESPYTIGYVRRSIRCPRTEVHVRRNLKSVIDSFVMLRATGFSTAHILRCGRTYEESQELSDKLNIFPWLASMIDAGDRECIDYVKDAMTSENNSNRLTFAHFRAIAKSGNMELLETEGRLLLAARLQEGLRQAIIETMDEGRTESFIYMLRVIMDNNLQRFSAVKRGLAVSTGLGEIEAPERITEKFVERVFRYVTEPEEATKAVMSNDPMEVYLGLWAIAFYNVENIVEPVKSLIASAPAYRVEAAMLMLQCIQFPSMSRELVSSALHARWSDHGIIAGAMPLYLNDQEFHIGWYGNPKENPVPPLEKFFQSVEDAKRDFDIFVGLIESMKSSKETFDPYVFPWMCVELSRGEVATKICKIALLIDTPEYIERALAYIDTMDAYDRARFMKYMLINPTTRTQIEFVVNAMSDRGSEARIVACDIVATLSKEGRLTADDYLAMESHLRLKASGMRIAIIGILGVLPDNEAVASVRRLLSDKSAERRLAGLDIIKNWCDKGERKLLVESLLQVVESISRPSSKERILIDSIIASSGSNEESYNEGNGFGLYNPDEELCLELDNVTGDSTVGKVLVFEDKDRAETLMRKIISIIEENADYEFTDTYGETKRLGNSVRIKPYGRNLQALAKPDMWREFYEHEIGNPVDMLRLQLSTINTNSCDELFFPALKRILGSAFHLDAMKDICQNPFYGLACEVRQCLYDEFGHSESTWRIAADVMSEIALHVSADELVHKYKCGNSYWEYEKHYAIYDIWPVRPLYEQLEYIWNQCPDDLFVKSFKSRYEIYRKIGYKKAFNPLKPMEYVKLWGLGLMSDNDFWREMIGREDSPSMVDGLTCHLPLAPKRYAADKEKPLLLPEECTLVNTAVDRILEIELKRGDTPTVVSELAKEINVITGIDYLIKILVGLGKDKPTNNLYSIGDSKRSMFSRLLRVCCPTEEDTPLQLKKKAEEAGISDERLVEAAMFSPRWLEMVEQAIGWKGLTSAAYYFLAHTGENLDNNVKSHISRYTSVAPEDFSDGAFDTVWFHEIYRQLGKKRFEIVYDAAKYIAEGNRHTRARKLSDAVLGILKAKDVMKEITDKRNKDLVVAYGLIPLGRNRIKDLRQRYAFLNKFLKESKQFGAQRQASESRAVKLALDNLARTAGFGDSTRLTWSMEADLVKEAAEYLSPQVVDGVTAYISIGEDMPEIVLESKGKRLQSIPSRLKKDKYIERMREVHKQLKEQHVRGRSLLEKAMVESSWFTGEEISQLSENPVIWKLFSRLVLVKDGGVFGFPGDDGHSLVSAHGEVVEILGGDIVRIAHPHDFFMAGVWSEYQSALFDRQWRQPFKQVFRELYVPTEEEKEKSVSMRYSGNQIMPARAVGILKKRQWTVDYENGLQKVCFHGDVTAVMYALADWFSPSDIEAPTLEYVAFYDRRSFKDKRIADVLPVVFSEIMRDVDLAVSVAHAGGVDPEASHSTIEMRRVIVEHAMPMFGISNVKVAGNFAKVSGKLGNYNIHLGSGVIHKEGGAHIAVLPVHSQSRGRIFLPFLDEDPKTAEIISKILLFAEDDKIKDPSILSQI</sequence>
<evidence type="ECO:0000259" key="1">
    <source>
        <dbReference type="Pfam" id="PF13569"/>
    </source>
</evidence>
<dbReference type="Pfam" id="PF18991">
    <property type="entry name" value="DUF5724"/>
    <property type="match status" value="1"/>
</dbReference>
<dbReference type="InterPro" id="IPR043782">
    <property type="entry name" value="DUF5724"/>
</dbReference>
<comment type="caution">
    <text evidence="4">The sequence shown here is derived from an EMBL/GenBank/DDBJ whole genome shotgun (WGS) entry which is preliminary data.</text>
</comment>
<evidence type="ECO:0000259" key="2">
    <source>
        <dbReference type="Pfam" id="PF18991"/>
    </source>
</evidence>
<name>A0A4Z0V3I2_9BACT</name>
<evidence type="ECO:0000313" key="5">
    <source>
        <dbReference type="Proteomes" id="UP000297635"/>
    </source>
</evidence>
<reference evidence="4 5" key="1">
    <citation type="submission" date="2019-02" db="EMBL/GenBank/DDBJ databases">
        <title>Isolation and identification of novel species under the genus Muribaculum.</title>
        <authorList>
            <person name="Miyake S."/>
            <person name="Ding Y."/>
            <person name="Low A."/>
            <person name="Soh M."/>
            <person name="Seedorf H."/>
        </authorList>
    </citation>
    <scope>NUCLEOTIDE SEQUENCE [LARGE SCALE GENOMIC DNA]</scope>
    <source>
        <strain evidence="4 5">TLL-A3</strain>
    </source>
</reference>
<dbReference type="Proteomes" id="UP000297635">
    <property type="component" value="Unassembled WGS sequence"/>
</dbReference>
<feature type="domain" description="DUF7737" evidence="3">
    <location>
        <begin position="1558"/>
        <end position="1659"/>
    </location>
</feature>
<keyword evidence="5" id="KW-1185">Reference proteome</keyword>
<dbReference type="EMBL" id="SJSA01000002">
    <property type="protein sequence ID" value="TGG36448.1"/>
    <property type="molecule type" value="Genomic_DNA"/>
</dbReference>
<protein>
    <submittedName>
        <fullName evidence="4">DUF4132 domain-containing protein</fullName>
    </submittedName>
</protein>
<feature type="domain" description="DUF5724" evidence="2">
    <location>
        <begin position="46"/>
        <end position="1254"/>
    </location>
</feature>
<dbReference type="GeneID" id="82150387"/>